<keyword evidence="4" id="KW-0804">Transcription</keyword>
<keyword evidence="5" id="KW-0539">Nucleus</keyword>
<reference evidence="8" key="1">
    <citation type="journal article" date="2020" name="Stud. Mycol.">
        <title>101 Dothideomycetes genomes: a test case for predicting lifestyles and emergence of pathogens.</title>
        <authorList>
            <person name="Haridas S."/>
            <person name="Albert R."/>
            <person name="Binder M."/>
            <person name="Bloem J."/>
            <person name="Labutti K."/>
            <person name="Salamov A."/>
            <person name="Andreopoulos B."/>
            <person name="Baker S."/>
            <person name="Barry K."/>
            <person name="Bills G."/>
            <person name="Bluhm B."/>
            <person name="Cannon C."/>
            <person name="Castanera R."/>
            <person name="Culley D."/>
            <person name="Daum C."/>
            <person name="Ezra D."/>
            <person name="Gonzalez J."/>
            <person name="Henrissat B."/>
            <person name="Kuo A."/>
            <person name="Liang C."/>
            <person name="Lipzen A."/>
            <person name="Lutzoni F."/>
            <person name="Magnuson J."/>
            <person name="Mondo S."/>
            <person name="Nolan M."/>
            <person name="Ohm R."/>
            <person name="Pangilinan J."/>
            <person name="Park H.-J."/>
            <person name="Ramirez L."/>
            <person name="Alfaro M."/>
            <person name="Sun H."/>
            <person name="Tritt A."/>
            <person name="Yoshinaga Y."/>
            <person name="Zwiers L.-H."/>
            <person name="Turgeon B."/>
            <person name="Goodwin S."/>
            <person name="Spatafora J."/>
            <person name="Crous P."/>
            <person name="Grigoriev I."/>
        </authorList>
    </citation>
    <scope>NUCLEOTIDE SEQUENCE</scope>
    <source>
        <strain evidence="8">CBS 101060</strain>
    </source>
</reference>
<evidence type="ECO:0000256" key="5">
    <source>
        <dbReference type="ARBA" id="ARBA00023242"/>
    </source>
</evidence>
<comment type="caution">
    <text evidence="8">The sequence shown here is derived from an EMBL/GenBank/DDBJ whole genome shotgun (WGS) entry which is preliminary data.</text>
</comment>
<feature type="compositionally biased region" description="Basic and acidic residues" evidence="6">
    <location>
        <begin position="87"/>
        <end position="106"/>
    </location>
</feature>
<dbReference type="EMBL" id="MU006104">
    <property type="protein sequence ID" value="KAF2836256.1"/>
    <property type="molecule type" value="Genomic_DNA"/>
</dbReference>
<proteinExistence type="inferred from homology"/>
<dbReference type="InterPro" id="IPR037817">
    <property type="entry name" value="TAF7"/>
</dbReference>
<protein>
    <recommendedName>
        <fullName evidence="7">TAFII55 protein conserved region domain-containing protein</fullName>
    </recommendedName>
</protein>
<dbReference type="CDD" id="cd08047">
    <property type="entry name" value="TAF7"/>
    <property type="match status" value="1"/>
</dbReference>
<feature type="region of interest" description="Disordered" evidence="6">
    <location>
        <begin position="1"/>
        <end position="134"/>
    </location>
</feature>
<dbReference type="GO" id="GO:0051123">
    <property type="term" value="P:RNA polymerase II preinitiation complex assembly"/>
    <property type="evidence" value="ECO:0007669"/>
    <property type="project" value="TreeGrafter"/>
</dbReference>
<feature type="compositionally biased region" description="Acidic residues" evidence="6">
    <location>
        <begin position="476"/>
        <end position="495"/>
    </location>
</feature>
<dbReference type="OrthoDB" id="153872at2759"/>
<comment type="subcellular location">
    <subcellularLocation>
        <location evidence="1">Nucleus</location>
    </subcellularLocation>
</comment>
<dbReference type="GO" id="GO:0016251">
    <property type="term" value="F:RNA polymerase II general transcription initiation factor activity"/>
    <property type="evidence" value="ECO:0007669"/>
    <property type="project" value="TreeGrafter"/>
</dbReference>
<dbReference type="GO" id="GO:0005669">
    <property type="term" value="C:transcription factor TFIID complex"/>
    <property type="evidence" value="ECO:0007669"/>
    <property type="project" value="InterPro"/>
</dbReference>
<dbReference type="Pfam" id="PF04658">
    <property type="entry name" value="TAFII55_N"/>
    <property type="match status" value="1"/>
</dbReference>
<dbReference type="PANTHER" id="PTHR12228:SF0">
    <property type="entry name" value="TATA-BOX BINDING PROTEIN ASSOCIATED FACTOR 7"/>
    <property type="match status" value="1"/>
</dbReference>
<dbReference type="SMART" id="SM01370">
    <property type="entry name" value="TAFII55_N"/>
    <property type="match status" value="1"/>
</dbReference>
<organism evidence="8 9">
    <name type="scientific">Patellaria atrata CBS 101060</name>
    <dbReference type="NCBI Taxonomy" id="1346257"/>
    <lineage>
        <taxon>Eukaryota</taxon>
        <taxon>Fungi</taxon>
        <taxon>Dikarya</taxon>
        <taxon>Ascomycota</taxon>
        <taxon>Pezizomycotina</taxon>
        <taxon>Dothideomycetes</taxon>
        <taxon>Dothideomycetes incertae sedis</taxon>
        <taxon>Patellariales</taxon>
        <taxon>Patellariaceae</taxon>
        <taxon>Patellaria</taxon>
    </lineage>
</organism>
<feature type="compositionally biased region" description="Basic and acidic residues" evidence="6">
    <location>
        <begin position="496"/>
        <end position="507"/>
    </location>
</feature>
<feature type="compositionally biased region" description="Acidic residues" evidence="6">
    <location>
        <begin position="384"/>
        <end position="396"/>
    </location>
</feature>
<evidence type="ECO:0000259" key="7">
    <source>
        <dbReference type="SMART" id="SM01370"/>
    </source>
</evidence>
<dbReference type="InterPro" id="IPR006751">
    <property type="entry name" value="TAFII55_prot_cons_reg"/>
</dbReference>
<evidence type="ECO:0000256" key="4">
    <source>
        <dbReference type="ARBA" id="ARBA00023163"/>
    </source>
</evidence>
<gene>
    <name evidence="8" type="ORF">M501DRAFT_263799</name>
</gene>
<name>A0A9P4S5X4_9PEZI</name>
<dbReference type="PANTHER" id="PTHR12228">
    <property type="entry name" value="TRANSCRIPTION INITIATION FACTOR TFIID 55 KD SUBUNIT-RELATED"/>
    <property type="match status" value="1"/>
</dbReference>
<keyword evidence="9" id="KW-1185">Reference proteome</keyword>
<evidence type="ECO:0000256" key="3">
    <source>
        <dbReference type="ARBA" id="ARBA00023015"/>
    </source>
</evidence>
<dbReference type="AlphaFoldDB" id="A0A9P4S5X4"/>
<sequence>MSTPNQSSDPPPNLPKMNPPMLKLKIKTNAGVAGASASEPQLANAVQTPGGGIRLKLKTTATPTVEQAQPILEGATPAKKEKRKYTKKADKLKQIESGEAPPPKEKKQSKKRAREDADGSISAKRQAITVESPTSLNVGEEITVAPDSTLPPRNRSVVLKVRNPKEKIPKIIKIKRTGAPPVRPLGVGYDSEAEDVEDDPAIESAFILRMEPGDDCDYIRQAIADKKIGIPAREGGADISMRFYDREGRRVAIHVRGNVYAACLVDLPCVIEGMKSWDRRGWWKTTDICQMLLVIGRVNQESDVMTKELPREIDRETYQYPHGLTPPMRFVRKRRFRKRVSFRTIEAVENEVERLLELDENAAQSNGTTTFTIIDKHRENEESVHEEDAEGEYDDGDFSMADAEGEVDDEGEVDLEAFMEDALAEGDDENIASAETVTLSVETPNPETNFHTLPSTTGSFILEEATPSPAQAGTTSEDDDEDEDEDQDEEVDEETLEKQAHEAAAREEIEELEREISQMEVQLKAQTNPLLKERISQKMQTAKANLELKKRTAGLLEWDE</sequence>
<feature type="domain" description="TAFII55 protein conserved region" evidence="7">
    <location>
        <begin position="202"/>
        <end position="364"/>
    </location>
</feature>
<feature type="compositionally biased region" description="Polar residues" evidence="6">
    <location>
        <begin position="38"/>
        <end position="47"/>
    </location>
</feature>
<dbReference type="Proteomes" id="UP000799429">
    <property type="component" value="Unassembled WGS sequence"/>
</dbReference>
<evidence type="ECO:0000256" key="2">
    <source>
        <dbReference type="ARBA" id="ARBA00009368"/>
    </source>
</evidence>
<evidence type="ECO:0000313" key="9">
    <source>
        <dbReference type="Proteomes" id="UP000799429"/>
    </source>
</evidence>
<evidence type="ECO:0000256" key="6">
    <source>
        <dbReference type="SAM" id="MobiDB-lite"/>
    </source>
</evidence>
<accession>A0A9P4S5X4</accession>
<evidence type="ECO:0000313" key="8">
    <source>
        <dbReference type="EMBL" id="KAF2836256.1"/>
    </source>
</evidence>
<feature type="compositionally biased region" description="Polar residues" evidence="6">
    <location>
        <begin position="441"/>
        <end position="459"/>
    </location>
</feature>
<feature type="compositionally biased region" description="Pro residues" evidence="6">
    <location>
        <begin position="9"/>
        <end position="18"/>
    </location>
</feature>
<evidence type="ECO:0000256" key="1">
    <source>
        <dbReference type="ARBA" id="ARBA00004123"/>
    </source>
</evidence>
<keyword evidence="3" id="KW-0805">Transcription regulation</keyword>
<feature type="region of interest" description="Disordered" evidence="6">
    <location>
        <begin position="377"/>
        <end position="396"/>
    </location>
</feature>
<comment type="similarity">
    <text evidence="2">Belongs to the TAF7 family.</text>
</comment>
<feature type="region of interest" description="Disordered" evidence="6">
    <location>
        <begin position="441"/>
        <end position="513"/>
    </location>
</feature>